<evidence type="ECO:0000256" key="11">
    <source>
        <dbReference type="ARBA" id="ARBA00080928"/>
    </source>
</evidence>
<feature type="compositionally biased region" description="Acidic residues" evidence="13">
    <location>
        <begin position="567"/>
        <end position="578"/>
    </location>
</feature>
<keyword evidence="15" id="KW-1185">Reference proteome</keyword>
<evidence type="ECO:0000256" key="3">
    <source>
        <dbReference type="ARBA" id="ARBA00022574"/>
    </source>
</evidence>
<dbReference type="PANTHER" id="PTHR15052">
    <property type="entry name" value="RNA POLYMERASE III TRANSCRIPTION INITIATION FACTOR COMPLEX SUBUNIT"/>
    <property type="match status" value="1"/>
</dbReference>
<dbReference type="InterPro" id="IPR052416">
    <property type="entry name" value="GTF3C_component"/>
</dbReference>
<evidence type="ECO:0000256" key="4">
    <source>
        <dbReference type="ARBA" id="ARBA00022737"/>
    </source>
</evidence>
<feature type="region of interest" description="Disordered" evidence="13">
    <location>
        <begin position="559"/>
        <end position="582"/>
    </location>
</feature>
<dbReference type="Proteomes" id="UP001205998">
    <property type="component" value="Unassembled WGS sequence"/>
</dbReference>
<organism evidence="14 15">
    <name type="scientific">Silurus asotus</name>
    <name type="common">Amur catfish</name>
    <name type="synonym">Parasilurus asotus</name>
    <dbReference type="NCBI Taxonomy" id="30991"/>
    <lineage>
        <taxon>Eukaryota</taxon>
        <taxon>Metazoa</taxon>
        <taxon>Chordata</taxon>
        <taxon>Craniata</taxon>
        <taxon>Vertebrata</taxon>
        <taxon>Euteleostomi</taxon>
        <taxon>Actinopterygii</taxon>
        <taxon>Neopterygii</taxon>
        <taxon>Teleostei</taxon>
        <taxon>Ostariophysi</taxon>
        <taxon>Siluriformes</taxon>
        <taxon>Siluridae</taxon>
        <taxon>Silurus</taxon>
    </lineage>
</organism>
<keyword evidence="6" id="KW-0539">Nucleus</keyword>
<proteinExistence type="predicted"/>
<dbReference type="EMBL" id="MU551526">
    <property type="protein sequence ID" value="KAI5627137.1"/>
    <property type="molecule type" value="Genomic_DNA"/>
</dbReference>
<feature type="repeat" description="WD" evidence="12">
    <location>
        <begin position="407"/>
        <end position="441"/>
    </location>
</feature>
<dbReference type="PROSITE" id="PS00678">
    <property type="entry name" value="WD_REPEATS_1"/>
    <property type="match status" value="1"/>
</dbReference>
<dbReference type="InterPro" id="IPR001680">
    <property type="entry name" value="WD40_rpt"/>
</dbReference>
<evidence type="ECO:0000256" key="2">
    <source>
        <dbReference type="ARBA" id="ARBA00022553"/>
    </source>
</evidence>
<evidence type="ECO:0000256" key="9">
    <source>
        <dbReference type="ARBA" id="ARBA00069550"/>
    </source>
</evidence>
<dbReference type="GO" id="GO:0005634">
    <property type="term" value="C:nucleus"/>
    <property type="evidence" value="ECO:0007669"/>
    <property type="project" value="UniProtKB-SubCell"/>
</dbReference>
<comment type="subunit">
    <text evidence="8">Part of the TFIIIC subcomplex TFIIIC2, consisting of six subunits, GTF3C1, GTF3C2, GTF3C3, GTF3C4, GTF3C5 and GTF3C6.</text>
</comment>
<evidence type="ECO:0000256" key="8">
    <source>
        <dbReference type="ARBA" id="ARBA00063334"/>
    </source>
</evidence>
<dbReference type="AlphaFoldDB" id="A0AAD5B3C3"/>
<dbReference type="PROSITE" id="PS50082">
    <property type="entry name" value="WD_REPEATS_2"/>
    <property type="match status" value="1"/>
</dbReference>
<dbReference type="GO" id="GO:0006383">
    <property type="term" value="P:transcription by RNA polymerase III"/>
    <property type="evidence" value="ECO:0007669"/>
    <property type="project" value="TreeGrafter"/>
</dbReference>
<dbReference type="InterPro" id="IPR036322">
    <property type="entry name" value="WD40_repeat_dom_sf"/>
</dbReference>
<dbReference type="InterPro" id="IPR019775">
    <property type="entry name" value="WD40_repeat_CS"/>
</dbReference>
<keyword evidence="2" id="KW-0597">Phosphoprotein</keyword>
<evidence type="ECO:0000256" key="7">
    <source>
        <dbReference type="ARBA" id="ARBA00053668"/>
    </source>
</evidence>
<dbReference type="Gene3D" id="2.130.10.10">
    <property type="entry name" value="YVTN repeat-like/Quinoprotein amine dehydrogenase"/>
    <property type="match status" value="1"/>
</dbReference>
<comment type="caution">
    <text evidence="14">The sequence shown here is derived from an EMBL/GenBank/DDBJ whole genome shotgun (WGS) entry which is preliminary data.</text>
</comment>
<dbReference type="SUPFAM" id="SSF50978">
    <property type="entry name" value="WD40 repeat-like"/>
    <property type="match status" value="1"/>
</dbReference>
<evidence type="ECO:0000256" key="5">
    <source>
        <dbReference type="ARBA" id="ARBA00023163"/>
    </source>
</evidence>
<evidence type="ECO:0000256" key="12">
    <source>
        <dbReference type="PROSITE-ProRule" id="PRU00221"/>
    </source>
</evidence>
<accession>A0AAD5B3C3</accession>
<evidence type="ECO:0000256" key="6">
    <source>
        <dbReference type="ARBA" id="ARBA00023242"/>
    </source>
</evidence>
<gene>
    <name evidence="14" type="ORF">C0J50_13635</name>
</gene>
<evidence type="ECO:0000313" key="14">
    <source>
        <dbReference type="EMBL" id="KAI5627137.1"/>
    </source>
</evidence>
<evidence type="ECO:0000256" key="10">
    <source>
        <dbReference type="ARBA" id="ARBA00077594"/>
    </source>
</evidence>
<dbReference type="PANTHER" id="PTHR15052:SF2">
    <property type="entry name" value="GENERAL TRANSCRIPTION FACTOR 3C POLYPEPTIDE 2"/>
    <property type="match status" value="1"/>
</dbReference>
<dbReference type="GO" id="GO:0000127">
    <property type="term" value="C:transcription factor TFIIIC complex"/>
    <property type="evidence" value="ECO:0007669"/>
    <property type="project" value="TreeGrafter"/>
</dbReference>
<dbReference type="InterPro" id="IPR015943">
    <property type="entry name" value="WD40/YVTN_repeat-like_dom_sf"/>
</dbReference>
<feature type="region of interest" description="Disordered" evidence="13">
    <location>
        <begin position="1"/>
        <end position="73"/>
    </location>
</feature>
<evidence type="ECO:0000256" key="13">
    <source>
        <dbReference type="SAM" id="MobiDB-lite"/>
    </source>
</evidence>
<keyword evidence="3 12" id="KW-0853">WD repeat</keyword>
<comment type="function">
    <text evidence="7">Required for RNA polymerase III-mediated transcription. Component of TFIIIC that initiates transcription complex assembly on tRNA and is required for transcription of 5S rRNA and other stable nuclear and cytoplasmic RNAs. May play a direct role in stabilizing interactions of TFIIIC2 with TFIIIC1.</text>
</comment>
<dbReference type="SMART" id="SM00320">
    <property type="entry name" value="WD40"/>
    <property type="match status" value="4"/>
</dbReference>
<protein>
    <recommendedName>
        <fullName evidence="9">General transcription factor 3C polypeptide 2</fullName>
    </recommendedName>
    <alternativeName>
        <fullName evidence="10">TF3C-beta</fullName>
    </alternativeName>
    <alternativeName>
        <fullName evidence="11">Transcription factor IIIC subunit beta</fullName>
    </alternativeName>
</protein>
<keyword evidence="4" id="KW-0677">Repeat</keyword>
<comment type="subcellular location">
    <subcellularLocation>
        <location evidence="1">Nucleus</location>
    </subcellularLocation>
</comment>
<feature type="compositionally biased region" description="Acidic residues" evidence="13">
    <location>
        <begin position="61"/>
        <end position="70"/>
    </location>
</feature>
<reference evidence="14" key="1">
    <citation type="submission" date="2018-07" db="EMBL/GenBank/DDBJ databases">
        <title>Comparative genomics of catfishes provides insights into carnivory and benthic adaptation.</title>
        <authorList>
            <person name="Zhang Y."/>
            <person name="Wang D."/>
            <person name="Peng Z."/>
            <person name="Zheng S."/>
            <person name="Shao F."/>
            <person name="Tao W."/>
        </authorList>
    </citation>
    <scope>NUCLEOTIDE SEQUENCE</scope>
    <source>
        <strain evidence="14">Chongqing</strain>
    </source>
</reference>
<evidence type="ECO:0000313" key="15">
    <source>
        <dbReference type="Proteomes" id="UP001205998"/>
    </source>
</evidence>
<dbReference type="FunFam" id="2.130.10.10:FF:000311">
    <property type="entry name" value="general transcription factor 3C polypeptide 2"/>
    <property type="match status" value="1"/>
</dbReference>
<keyword evidence="5" id="KW-0804">Transcription</keyword>
<dbReference type="PROSITE" id="PS50294">
    <property type="entry name" value="WD_REPEATS_REGION"/>
    <property type="match status" value="1"/>
</dbReference>
<name>A0AAD5B3C3_SILAS</name>
<evidence type="ECO:0000256" key="1">
    <source>
        <dbReference type="ARBA" id="ARBA00004123"/>
    </source>
</evidence>
<feature type="compositionally biased region" description="Basic residues" evidence="13">
    <location>
        <begin position="26"/>
        <end position="36"/>
    </location>
</feature>
<sequence length="712" mass="80670">MSFVKKEQNGLEQPSSPSPRTPSGRGRGRGRGRGQKRNAPDYNSNPNDDGDFDPGDHGEVESEEEDEDEEYKYSVPCKQPYKVKKLPFNHKVIGYNGLASCVMQLVWESFRKTKEFRDKHFSSWVFPDWIPSLSDWHLLSSSEAEKYLPQEKESMAFTLSREGLKGPETLQRVKRFESMAPNPERWDSLFFAGGPVWAMEWCPVPEGAAQKQYAAVYCNRNMDDRHKMNKLHTEDALLQVWDLGKLEMSRPSSSPSLAYALAVDDGCIWNMKWCPAGAWELPTTVRKAPQVPRLGLIAAAFSNGHVGVFSLPHPEHVNGARGGSSQASLIYRVQRIMSVKVGSSQTDHSGQTGLCFALDWLPVKPHNILAAGFCDGTVALWDLSTRSPLLRVRSTDRSLSLYPYHCFLAHDNTIRRLSWCRASSELMVTVGDDRMVKLWNVTKTCTPLKTVKRFLPTDVSWPLFWAGTFLTQESCYATSGQQGLHYLDSGYFGQKPLFVCTRKATVWSVSMSDWMNSCVMGDNIGEFVCSVLCDPNCNYSNSKRHRFPVYRAEMVEFKPGQKHQDAEQDDDQEMDEGDLNQQEPQTYRGAVRKYYLRFHDMDLRSFKKYQQKPILKQLQASEMKGLLYVDQMPLNALYKVCFNPNMDAHAWVLSSGQSGLVRVHCVSGLDGPVMEKLISEAQYQFSTMFCSQENDASPTIVQQSTVETVQVP</sequence>